<dbReference type="PROSITE" id="PS00211">
    <property type="entry name" value="ABC_TRANSPORTER_1"/>
    <property type="match status" value="1"/>
</dbReference>
<evidence type="ECO:0000256" key="1">
    <source>
        <dbReference type="ARBA" id="ARBA00022448"/>
    </source>
</evidence>
<evidence type="ECO:0000256" key="2">
    <source>
        <dbReference type="ARBA" id="ARBA00022475"/>
    </source>
</evidence>
<dbReference type="InterPro" id="IPR017871">
    <property type="entry name" value="ABC_transporter-like_CS"/>
</dbReference>
<proteinExistence type="predicted"/>
<evidence type="ECO:0000313" key="8">
    <source>
        <dbReference type="EMBL" id="WIY23713.1"/>
    </source>
</evidence>
<evidence type="ECO:0000256" key="3">
    <source>
        <dbReference type="ARBA" id="ARBA00022741"/>
    </source>
</evidence>
<keyword evidence="3" id="KW-0547">Nucleotide-binding</keyword>
<dbReference type="PROSITE" id="PS50893">
    <property type="entry name" value="ABC_TRANSPORTER_2"/>
    <property type="match status" value="1"/>
</dbReference>
<keyword evidence="2" id="KW-1003">Cell membrane</keyword>
<keyword evidence="4 8" id="KW-0067">ATP-binding</keyword>
<dbReference type="EMBL" id="CP127247">
    <property type="protein sequence ID" value="WIY23713.1"/>
    <property type="molecule type" value="Genomic_DNA"/>
</dbReference>
<dbReference type="SMART" id="SM00382">
    <property type="entry name" value="AAA"/>
    <property type="match status" value="1"/>
</dbReference>
<keyword evidence="9" id="KW-1185">Reference proteome</keyword>
<dbReference type="InterPro" id="IPR003593">
    <property type="entry name" value="AAA+_ATPase"/>
</dbReference>
<dbReference type="PANTHER" id="PTHR43166">
    <property type="entry name" value="AMINO ACID IMPORT ATP-BINDING PROTEIN"/>
    <property type="match status" value="1"/>
</dbReference>
<dbReference type="KEGG" id="ppso:QPJ95_13770"/>
<dbReference type="SUPFAM" id="SSF52540">
    <property type="entry name" value="P-loop containing nucleoside triphosphate hydrolases"/>
    <property type="match status" value="1"/>
</dbReference>
<evidence type="ECO:0000256" key="6">
    <source>
        <dbReference type="ARBA" id="ARBA00023136"/>
    </source>
</evidence>
<dbReference type="InterPro" id="IPR003439">
    <property type="entry name" value="ABC_transporter-like_ATP-bd"/>
</dbReference>
<dbReference type="Pfam" id="PF00005">
    <property type="entry name" value="ABC_tran"/>
    <property type="match status" value="1"/>
</dbReference>
<sequence length="256" mass="28316">MTACLSLCGVSHEFDGVAALSNINLSVSEGECIALLGPSGAGKSTLLGLLDRRLKLGFGEAQVLNKSLKKGQRITRKDRSDVGFVFQEFALLDRVSVYQNVMNGRMGHTRRWPSLWGWFETQDHLIVARALADVGLSDFADRRADQLSGGQRQRVAIARCLAQEPRLILADEPVSNLDPSRAEKLLDLITSRVQEDGMTVIFSSHQPQLAQRFADRVIGLRDGKIMFDNPAAQLTQKDVAQLYDGFHPETDLRVVN</sequence>
<keyword evidence="5" id="KW-1278">Translocase</keyword>
<dbReference type="InterPro" id="IPR027417">
    <property type="entry name" value="P-loop_NTPase"/>
</dbReference>
<dbReference type="RefSeq" id="WP_286018122.1">
    <property type="nucleotide sequence ID" value="NZ_CP127247.1"/>
</dbReference>
<evidence type="ECO:0000313" key="9">
    <source>
        <dbReference type="Proteomes" id="UP001238334"/>
    </source>
</evidence>
<dbReference type="InterPro" id="IPR050086">
    <property type="entry name" value="MetN_ABC_transporter-like"/>
</dbReference>
<keyword evidence="1" id="KW-0813">Transport</keyword>
<evidence type="ECO:0000256" key="4">
    <source>
        <dbReference type="ARBA" id="ARBA00022840"/>
    </source>
</evidence>
<feature type="domain" description="ABC transporter" evidence="7">
    <location>
        <begin position="5"/>
        <end position="247"/>
    </location>
</feature>
<gene>
    <name evidence="8" type="ORF">QPJ95_13770</name>
</gene>
<reference evidence="8 9" key="1">
    <citation type="submission" date="2023-06" db="EMBL/GenBank/DDBJ databases">
        <title>Parasedimentitalea psychrophila sp. nov., a psychrophilic bacterium isolated from deep-sea sediment.</title>
        <authorList>
            <person name="Li A."/>
        </authorList>
    </citation>
    <scope>NUCLEOTIDE SEQUENCE [LARGE SCALE GENOMIC DNA]</scope>
    <source>
        <strain evidence="8 9">QS115</strain>
    </source>
</reference>
<evidence type="ECO:0000256" key="5">
    <source>
        <dbReference type="ARBA" id="ARBA00022967"/>
    </source>
</evidence>
<dbReference type="Gene3D" id="3.40.50.300">
    <property type="entry name" value="P-loop containing nucleotide triphosphate hydrolases"/>
    <property type="match status" value="1"/>
</dbReference>
<protein>
    <submittedName>
        <fullName evidence="8">ATP-binding cassette domain-containing protein</fullName>
    </submittedName>
</protein>
<accession>A0A9Y2KW08</accession>
<keyword evidence="6" id="KW-0472">Membrane</keyword>
<name>A0A9Y2KW08_9RHOB</name>
<dbReference type="Proteomes" id="UP001238334">
    <property type="component" value="Chromosome"/>
</dbReference>
<organism evidence="8 9">
    <name type="scientific">Parasedimentitalea psychrophila</name>
    <dbReference type="NCBI Taxonomy" id="2997337"/>
    <lineage>
        <taxon>Bacteria</taxon>
        <taxon>Pseudomonadati</taxon>
        <taxon>Pseudomonadota</taxon>
        <taxon>Alphaproteobacteria</taxon>
        <taxon>Rhodobacterales</taxon>
        <taxon>Paracoccaceae</taxon>
        <taxon>Parasedimentitalea</taxon>
    </lineage>
</organism>
<dbReference type="GO" id="GO:0016887">
    <property type="term" value="F:ATP hydrolysis activity"/>
    <property type="evidence" value="ECO:0007669"/>
    <property type="project" value="InterPro"/>
</dbReference>
<dbReference type="PANTHER" id="PTHR43166:SF6">
    <property type="entry name" value="PHOSPHONATES IMPORT ATP-BINDING PROTEIN PHNC"/>
    <property type="match status" value="1"/>
</dbReference>
<dbReference type="GO" id="GO:0005524">
    <property type="term" value="F:ATP binding"/>
    <property type="evidence" value="ECO:0007669"/>
    <property type="project" value="UniProtKB-KW"/>
</dbReference>
<dbReference type="AlphaFoldDB" id="A0A9Y2KW08"/>
<evidence type="ECO:0000259" key="7">
    <source>
        <dbReference type="PROSITE" id="PS50893"/>
    </source>
</evidence>